<evidence type="ECO:0000256" key="4">
    <source>
        <dbReference type="ARBA" id="ARBA00022989"/>
    </source>
</evidence>
<keyword evidence="9" id="KW-0807">Transducer</keyword>
<dbReference type="PANTHER" id="PTHR24060">
    <property type="entry name" value="METABOTROPIC GLUTAMATE RECEPTOR"/>
    <property type="match status" value="1"/>
</dbReference>
<keyword evidence="2" id="KW-1003">Cell membrane</keyword>
<dbReference type="OrthoDB" id="425344at2759"/>
<keyword evidence="4 11" id="KW-1133">Transmembrane helix</keyword>
<dbReference type="PRINTS" id="PR00248">
    <property type="entry name" value="GPCRMGR"/>
</dbReference>
<evidence type="ECO:0000256" key="2">
    <source>
        <dbReference type="ARBA" id="ARBA00022475"/>
    </source>
</evidence>
<evidence type="ECO:0000313" key="13">
    <source>
        <dbReference type="Proteomes" id="UP001165740"/>
    </source>
</evidence>
<evidence type="ECO:0000313" key="14">
    <source>
        <dbReference type="RefSeq" id="XP_055869277.1"/>
    </source>
</evidence>
<keyword evidence="3 11" id="KW-0812">Transmembrane</keyword>
<keyword evidence="6 11" id="KW-0472">Membrane</keyword>
<dbReference type="CDD" id="cd13953">
    <property type="entry name" value="7tm_classC_mGluR-like"/>
    <property type="match status" value="1"/>
</dbReference>
<keyword evidence="8" id="KW-0325">Glycoprotein</keyword>
<evidence type="ECO:0000256" key="8">
    <source>
        <dbReference type="ARBA" id="ARBA00023180"/>
    </source>
</evidence>
<dbReference type="GO" id="GO:0005886">
    <property type="term" value="C:plasma membrane"/>
    <property type="evidence" value="ECO:0007669"/>
    <property type="project" value="UniProtKB-SubCell"/>
</dbReference>
<dbReference type="Gene3D" id="3.40.50.2300">
    <property type="match status" value="2"/>
</dbReference>
<dbReference type="GeneID" id="106077768"/>
<dbReference type="RefSeq" id="XP_055869277.1">
    <property type="nucleotide sequence ID" value="XM_056013302.1"/>
</dbReference>
<keyword evidence="7" id="KW-0675">Receptor</keyword>
<dbReference type="Pfam" id="PF01094">
    <property type="entry name" value="ANF_receptor"/>
    <property type="match status" value="1"/>
</dbReference>
<accession>A0A9W2Z2Y1</accession>
<dbReference type="InterPro" id="IPR001828">
    <property type="entry name" value="ANF_lig-bd_rcpt"/>
</dbReference>
<feature type="transmembrane region" description="Helical" evidence="11">
    <location>
        <begin position="790"/>
        <end position="812"/>
    </location>
</feature>
<gene>
    <name evidence="14" type="primary">LOC106077768</name>
</gene>
<evidence type="ECO:0000256" key="3">
    <source>
        <dbReference type="ARBA" id="ARBA00022692"/>
    </source>
</evidence>
<name>A0A9W2Z2Y1_BIOGL</name>
<keyword evidence="13" id="KW-1185">Reference proteome</keyword>
<feature type="transmembrane region" description="Helical" evidence="11">
    <location>
        <begin position="818"/>
        <end position="841"/>
    </location>
</feature>
<dbReference type="Proteomes" id="UP001165740">
    <property type="component" value="Chromosome 15"/>
</dbReference>
<dbReference type="FunFam" id="3.40.50.2300:FF:000145">
    <property type="entry name" value="Glutamate receptor, metabotropic"/>
    <property type="match status" value="1"/>
</dbReference>
<dbReference type="InterPro" id="IPR038550">
    <property type="entry name" value="GPCR_3_9-Cys_sf"/>
</dbReference>
<evidence type="ECO:0000256" key="1">
    <source>
        <dbReference type="ARBA" id="ARBA00004651"/>
    </source>
</evidence>
<evidence type="ECO:0000256" key="11">
    <source>
        <dbReference type="SAM" id="Phobius"/>
    </source>
</evidence>
<dbReference type="InterPro" id="IPR028082">
    <property type="entry name" value="Peripla_BP_I"/>
</dbReference>
<keyword evidence="5" id="KW-0297">G-protein coupled receptor</keyword>
<dbReference type="InterPro" id="IPR011500">
    <property type="entry name" value="GPCR_3_9-Cys_dom"/>
</dbReference>
<feature type="transmembrane region" description="Helical" evidence="11">
    <location>
        <begin position="12"/>
        <end position="39"/>
    </location>
</feature>
<evidence type="ECO:0000256" key="6">
    <source>
        <dbReference type="ARBA" id="ARBA00023136"/>
    </source>
</evidence>
<evidence type="ECO:0000256" key="10">
    <source>
        <dbReference type="SAM" id="MobiDB-lite"/>
    </source>
</evidence>
<feature type="transmembrane region" description="Helical" evidence="11">
    <location>
        <begin position="756"/>
        <end position="778"/>
    </location>
</feature>
<dbReference type="InterPro" id="IPR017978">
    <property type="entry name" value="GPCR_3_C"/>
</dbReference>
<feature type="region of interest" description="Disordered" evidence="10">
    <location>
        <begin position="876"/>
        <end position="910"/>
    </location>
</feature>
<evidence type="ECO:0000256" key="9">
    <source>
        <dbReference type="ARBA" id="ARBA00023224"/>
    </source>
</evidence>
<dbReference type="InterPro" id="IPR000337">
    <property type="entry name" value="GPCR_3"/>
</dbReference>
<feature type="transmembrane region" description="Helical" evidence="11">
    <location>
        <begin position="635"/>
        <end position="655"/>
    </location>
</feature>
<dbReference type="Gene3D" id="2.10.50.30">
    <property type="entry name" value="GPCR, family 3, nine cysteines domain"/>
    <property type="match status" value="1"/>
</dbReference>
<feature type="domain" description="G-protein coupled receptors family 3 profile" evidence="12">
    <location>
        <begin position="598"/>
        <end position="845"/>
    </location>
</feature>
<feature type="transmembrane region" description="Helical" evidence="11">
    <location>
        <begin position="711"/>
        <end position="736"/>
    </location>
</feature>
<dbReference type="Pfam" id="PF00003">
    <property type="entry name" value="7tm_3"/>
    <property type="match status" value="1"/>
</dbReference>
<reference evidence="14" key="1">
    <citation type="submission" date="2025-08" db="UniProtKB">
        <authorList>
            <consortium name="RefSeq"/>
        </authorList>
    </citation>
    <scope>IDENTIFICATION</scope>
</reference>
<feature type="transmembrane region" description="Helical" evidence="11">
    <location>
        <begin position="667"/>
        <end position="690"/>
    </location>
</feature>
<feature type="transmembrane region" description="Helical" evidence="11">
    <location>
        <begin position="598"/>
        <end position="623"/>
    </location>
</feature>
<sequence>MIKSRSVLKRINLQLLIASMMATPLSVLKLTMYILVYAFHQVTPTTLIMKRQPPLKYVREGDVNLGAILPGLGFDHAGLCGQSSFMNSSFHFSEAVIFAVDEINRNQSLLPNVQLGLVVLDDCMKESTAAIQAIRFVKTVIQDGTFLTNQDDVLESYDVAGVVGCFRSSNSMHAASILGPAEVPLVSFSSTSEALSDKEAFPYFLRVVPADNYLVEALIKLITHFEWTYISVVYVEGKFGETAFQTLRSKLMALKNVCIATSQKIYQSFDYEDYVLVMKDLLDHKNARVVIAFTDPENIVHLLRASQKQGTGGYFLWLTNDVWKMSIDSINDKDLIKSLAGSLVVSFESLVSPDYNSHVKNMTPDNNHNPWFRKFWTETFGCSLTDPNCTSNHCASDLPGWSGHTYAMYAYDAVLTYAHALDSIVKRKCPKETGRNVRDCITGLELLTAMKSVSFFGKTGRIEFDANGSVLAKFRVEQFAPHLNGSDLRILHVATYNARTKQLTYVSNISFEHLSREGMFLRGVPQSVCSQQCGPAEYVIHKEQVCCWDCRSCRQNEILINDRTDCLACPEFTWPDKKTNLTLCTSISPDYPDFEEPMVVLCVIVSMVGLTSAALVTTAYIKYRHARVIKATSRELSYLQLVAIFTGYMTVPVLNLKPSDILCITSFFLYCLSFTWLYAPLLVKAVRIYRIFEGGKTSTTRMKCISPKSQVIFTAILTSVQILLCLSVTLIAKPSIILTQVVKTENFVELSCDWTIPGLTSFLGYNLILVFLCSFFAFKTRKLPDNFNESRFISISVYTTLIVWLAFVPTYYTATRQYLKTLLLSLSLLVNHTVAVVFLYLPKIYAAANLTPTNSNTMNSMLVTAVTRLESGAVKGQIQPGRSNEETVLEGEPSPAEVSTPAPTKNSSSDLSLENYDIFTVAKESRSSTL</sequence>
<dbReference type="Pfam" id="PF07562">
    <property type="entry name" value="NCD3G"/>
    <property type="match status" value="1"/>
</dbReference>
<dbReference type="OMA" id="EPHVSPW"/>
<dbReference type="SUPFAM" id="SSF53822">
    <property type="entry name" value="Periplasmic binding protein-like I"/>
    <property type="match status" value="1"/>
</dbReference>
<dbReference type="AlphaFoldDB" id="A0A9W2Z2Y1"/>
<proteinExistence type="predicted"/>
<feature type="compositionally biased region" description="Polar residues" evidence="10">
    <location>
        <begin position="901"/>
        <end position="910"/>
    </location>
</feature>
<dbReference type="GO" id="GO:0004930">
    <property type="term" value="F:G protein-coupled receptor activity"/>
    <property type="evidence" value="ECO:0007669"/>
    <property type="project" value="UniProtKB-KW"/>
</dbReference>
<evidence type="ECO:0000256" key="5">
    <source>
        <dbReference type="ARBA" id="ARBA00023040"/>
    </source>
</evidence>
<dbReference type="PROSITE" id="PS50259">
    <property type="entry name" value="G_PROTEIN_RECEP_F3_4"/>
    <property type="match status" value="1"/>
</dbReference>
<comment type="subcellular location">
    <subcellularLocation>
        <location evidence="1">Cell membrane</location>
        <topology evidence="1">Multi-pass membrane protein</topology>
    </subcellularLocation>
</comment>
<evidence type="ECO:0000259" key="12">
    <source>
        <dbReference type="PROSITE" id="PS50259"/>
    </source>
</evidence>
<protein>
    <submittedName>
        <fullName evidence="14">Metabotropic glutamate receptor 3-like</fullName>
    </submittedName>
</protein>
<evidence type="ECO:0000256" key="7">
    <source>
        <dbReference type="ARBA" id="ARBA00023170"/>
    </source>
</evidence>
<organism evidence="13 14">
    <name type="scientific">Biomphalaria glabrata</name>
    <name type="common">Bloodfluke planorb</name>
    <name type="synonym">Freshwater snail</name>
    <dbReference type="NCBI Taxonomy" id="6526"/>
    <lineage>
        <taxon>Eukaryota</taxon>
        <taxon>Metazoa</taxon>
        <taxon>Spiralia</taxon>
        <taxon>Lophotrochozoa</taxon>
        <taxon>Mollusca</taxon>
        <taxon>Gastropoda</taxon>
        <taxon>Heterobranchia</taxon>
        <taxon>Euthyneura</taxon>
        <taxon>Panpulmonata</taxon>
        <taxon>Hygrophila</taxon>
        <taxon>Lymnaeoidea</taxon>
        <taxon>Planorbidae</taxon>
        <taxon>Biomphalaria</taxon>
    </lineage>
</organism>
<dbReference type="InterPro" id="IPR050726">
    <property type="entry name" value="mGluR"/>
</dbReference>